<evidence type="ECO:0000256" key="1">
    <source>
        <dbReference type="SAM" id="SignalP"/>
    </source>
</evidence>
<evidence type="ECO:0008006" key="4">
    <source>
        <dbReference type="Google" id="ProtNLM"/>
    </source>
</evidence>
<evidence type="ECO:0000313" key="3">
    <source>
        <dbReference type="Proteomes" id="UP000001514"/>
    </source>
</evidence>
<keyword evidence="3" id="KW-1185">Reference proteome</keyword>
<protein>
    <recommendedName>
        <fullName evidence="4">Secreted protein</fullName>
    </recommendedName>
</protein>
<reference evidence="2 3" key="1">
    <citation type="journal article" date="2011" name="Science">
        <title>The Selaginella genome identifies genetic changes associated with the evolution of vascular plants.</title>
        <authorList>
            <person name="Banks J.A."/>
            <person name="Nishiyama T."/>
            <person name="Hasebe M."/>
            <person name="Bowman J.L."/>
            <person name="Gribskov M."/>
            <person name="dePamphilis C."/>
            <person name="Albert V.A."/>
            <person name="Aono N."/>
            <person name="Aoyama T."/>
            <person name="Ambrose B.A."/>
            <person name="Ashton N.W."/>
            <person name="Axtell M.J."/>
            <person name="Barker E."/>
            <person name="Barker M.S."/>
            <person name="Bennetzen J.L."/>
            <person name="Bonawitz N.D."/>
            <person name="Chapple C."/>
            <person name="Cheng C."/>
            <person name="Correa L.G."/>
            <person name="Dacre M."/>
            <person name="DeBarry J."/>
            <person name="Dreyer I."/>
            <person name="Elias M."/>
            <person name="Engstrom E.M."/>
            <person name="Estelle M."/>
            <person name="Feng L."/>
            <person name="Finet C."/>
            <person name="Floyd S.K."/>
            <person name="Frommer W.B."/>
            <person name="Fujita T."/>
            <person name="Gramzow L."/>
            <person name="Gutensohn M."/>
            <person name="Harholt J."/>
            <person name="Hattori M."/>
            <person name="Heyl A."/>
            <person name="Hirai T."/>
            <person name="Hiwatashi Y."/>
            <person name="Ishikawa M."/>
            <person name="Iwata M."/>
            <person name="Karol K.G."/>
            <person name="Koehler B."/>
            <person name="Kolukisaoglu U."/>
            <person name="Kubo M."/>
            <person name="Kurata T."/>
            <person name="Lalonde S."/>
            <person name="Li K."/>
            <person name="Li Y."/>
            <person name="Litt A."/>
            <person name="Lyons E."/>
            <person name="Manning G."/>
            <person name="Maruyama T."/>
            <person name="Michael T.P."/>
            <person name="Mikami K."/>
            <person name="Miyazaki S."/>
            <person name="Morinaga S."/>
            <person name="Murata T."/>
            <person name="Mueller-Roeber B."/>
            <person name="Nelson D.R."/>
            <person name="Obara M."/>
            <person name="Oguri Y."/>
            <person name="Olmstead R.G."/>
            <person name="Onodera N."/>
            <person name="Petersen B.L."/>
            <person name="Pils B."/>
            <person name="Prigge M."/>
            <person name="Rensing S.A."/>
            <person name="Riano-Pachon D.M."/>
            <person name="Roberts A.W."/>
            <person name="Sato Y."/>
            <person name="Scheller H.V."/>
            <person name="Schulz B."/>
            <person name="Schulz C."/>
            <person name="Shakirov E.V."/>
            <person name="Shibagaki N."/>
            <person name="Shinohara N."/>
            <person name="Shippen D.E."/>
            <person name="Soerensen I."/>
            <person name="Sotooka R."/>
            <person name="Sugimoto N."/>
            <person name="Sugita M."/>
            <person name="Sumikawa N."/>
            <person name="Tanurdzic M."/>
            <person name="Theissen G."/>
            <person name="Ulvskov P."/>
            <person name="Wakazuki S."/>
            <person name="Weng J.K."/>
            <person name="Willats W.W."/>
            <person name="Wipf D."/>
            <person name="Wolf P.G."/>
            <person name="Yang L."/>
            <person name="Zimmer A.D."/>
            <person name="Zhu Q."/>
            <person name="Mitros T."/>
            <person name="Hellsten U."/>
            <person name="Loque D."/>
            <person name="Otillar R."/>
            <person name="Salamov A."/>
            <person name="Schmutz J."/>
            <person name="Shapiro H."/>
            <person name="Lindquist E."/>
            <person name="Lucas S."/>
            <person name="Rokhsar D."/>
            <person name="Grigoriev I.V."/>
        </authorList>
    </citation>
    <scope>NUCLEOTIDE SEQUENCE [LARGE SCALE GENOMIC DNA]</scope>
</reference>
<proteinExistence type="predicted"/>
<feature type="signal peptide" evidence="1">
    <location>
        <begin position="1"/>
        <end position="21"/>
    </location>
</feature>
<name>D8S140_SELML</name>
<organism evidence="3">
    <name type="scientific">Selaginella moellendorffii</name>
    <name type="common">Spikemoss</name>
    <dbReference type="NCBI Taxonomy" id="88036"/>
    <lineage>
        <taxon>Eukaryota</taxon>
        <taxon>Viridiplantae</taxon>
        <taxon>Streptophyta</taxon>
        <taxon>Embryophyta</taxon>
        <taxon>Tracheophyta</taxon>
        <taxon>Lycopodiopsida</taxon>
        <taxon>Selaginellales</taxon>
        <taxon>Selaginellaceae</taxon>
        <taxon>Selaginella</taxon>
    </lineage>
</organism>
<dbReference type="Gramene" id="EFJ21649">
    <property type="protein sequence ID" value="EFJ21649"/>
    <property type="gene ID" value="SELMODRAFT_417017"/>
</dbReference>
<gene>
    <name evidence="2" type="ORF">SELMODRAFT_417017</name>
</gene>
<sequence length="180" mass="19762">MMPHIRMWPSLVGWIPMVVPAGLFLLPHAPACSVVFIDLTPPLSHGSHGCHYGAAMVVAGGHLQFLHWLLLNLPTLGVAWDDFPLPQGYSYFRAEAFAAAASLSSRSAFTTCRLLTIPQKALPLKWANLPPVTICFGTPEQLSYGALNRQEDQALNIPEAHCNFCQSIANIWDTKSSRIQ</sequence>
<keyword evidence="1" id="KW-0732">Signal</keyword>
<dbReference type="InParanoid" id="D8S140"/>
<evidence type="ECO:0000313" key="2">
    <source>
        <dbReference type="EMBL" id="EFJ21649.1"/>
    </source>
</evidence>
<dbReference type="EMBL" id="GL377598">
    <property type="protein sequence ID" value="EFJ21649.1"/>
    <property type="molecule type" value="Genomic_DNA"/>
</dbReference>
<dbReference type="HOGENOM" id="CLU_1498774_0_0_1"/>
<dbReference type="AlphaFoldDB" id="D8S140"/>
<accession>D8S140</accession>
<dbReference type="Proteomes" id="UP000001514">
    <property type="component" value="Unassembled WGS sequence"/>
</dbReference>
<feature type="chain" id="PRO_5003122324" description="Secreted protein" evidence="1">
    <location>
        <begin position="22"/>
        <end position="180"/>
    </location>
</feature>
<dbReference type="KEGG" id="smo:SELMODRAFT_417017"/>